<evidence type="ECO:0000313" key="3">
    <source>
        <dbReference type="Proteomes" id="UP000480185"/>
    </source>
</evidence>
<gene>
    <name evidence="2" type="ORF">GH754_07940</name>
</gene>
<dbReference type="AlphaFoldDB" id="A0A6G1X5S7"/>
<feature type="region of interest" description="Disordered" evidence="1">
    <location>
        <begin position="64"/>
        <end position="99"/>
    </location>
</feature>
<reference evidence="2 3" key="1">
    <citation type="submission" date="2019-11" db="EMBL/GenBank/DDBJ databases">
        <authorList>
            <person name="Li J."/>
        </authorList>
    </citation>
    <scope>NUCLEOTIDE SEQUENCE [LARGE SCALE GENOMIC DNA]</scope>
    <source>
        <strain evidence="2 3">J4</strain>
    </source>
</reference>
<dbReference type="InterPro" id="IPR035218">
    <property type="entry name" value="DUF5327"/>
</dbReference>
<evidence type="ECO:0000256" key="1">
    <source>
        <dbReference type="SAM" id="MobiDB-lite"/>
    </source>
</evidence>
<feature type="compositionally biased region" description="Low complexity" evidence="1">
    <location>
        <begin position="71"/>
        <end position="84"/>
    </location>
</feature>
<proteinExistence type="predicted"/>
<evidence type="ECO:0008006" key="4">
    <source>
        <dbReference type="Google" id="ProtNLM"/>
    </source>
</evidence>
<accession>A0A6G1X5S7</accession>
<dbReference type="Pfam" id="PF17261">
    <property type="entry name" value="DUF5327"/>
    <property type="match status" value="1"/>
</dbReference>
<comment type="caution">
    <text evidence="2">The sequence shown here is derived from an EMBL/GenBank/DDBJ whole genome shotgun (WGS) entry which is preliminary data.</text>
</comment>
<dbReference type="RefSeq" id="WP_153728173.1">
    <property type="nucleotide sequence ID" value="NZ_WJNH01000004.1"/>
</dbReference>
<sequence>MPVSDQKVLRKMMNEVQKAMENQHDATKMKEHIKSVRLLTDLFIDEESSTSETDVLAKLTEEKQMKTQAVQPQETRQMQQTGQQSIDHEGANGSSIFDF</sequence>
<evidence type="ECO:0000313" key="2">
    <source>
        <dbReference type="EMBL" id="MRG86256.1"/>
    </source>
</evidence>
<keyword evidence="3" id="KW-1185">Reference proteome</keyword>
<dbReference type="OrthoDB" id="2692029at2"/>
<dbReference type="Proteomes" id="UP000480185">
    <property type="component" value="Unassembled WGS sequence"/>
</dbReference>
<dbReference type="EMBL" id="WJNH01000004">
    <property type="protein sequence ID" value="MRG86256.1"/>
    <property type="molecule type" value="Genomic_DNA"/>
</dbReference>
<protein>
    <recommendedName>
        <fullName evidence="4">YwdI family protein</fullName>
    </recommendedName>
</protein>
<name>A0A6G1X5S7_9BACI</name>
<organism evidence="2 3">
    <name type="scientific">Salinibacillus xinjiangensis</name>
    <dbReference type="NCBI Taxonomy" id="1229268"/>
    <lineage>
        <taxon>Bacteria</taxon>
        <taxon>Bacillati</taxon>
        <taxon>Bacillota</taxon>
        <taxon>Bacilli</taxon>
        <taxon>Bacillales</taxon>
        <taxon>Bacillaceae</taxon>
        <taxon>Salinibacillus</taxon>
    </lineage>
</organism>